<dbReference type="Proteomes" id="UP000182658">
    <property type="component" value="Unassembled WGS sequence"/>
</dbReference>
<organism evidence="2 3">
    <name type="scientific">Coniochaeta ligniaria NRRL 30616</name>
    <dbReference type="NCBI Taxonomy" id="1408157"/>
    <lineage>
        <taxon>Eukaryota</taxon>
        <taxon>Fungi</taxon>
        <taxon>Dikarya</taxon>
        <taxon>Ascomycota</taxon>
        <taxon>Pezizomycotina</taxon>
        <taxon>Sordariomycetes</taxon>
        <taxon>Sordariomycetidae</taxon>
        <taxon>Coniochaetales</taxon>
        <taxon>Coniochaetaceae</taxon>
        <taxon>Coniochaeta</taxon>
    </lineage>
</organism>
<keyword evidence="1" id="KW-0812">Transmembrane</keyword>
<proteinExistence type="predicted"/>
<gene>
    <name evidence="2" type="ORF">CONLIGDRAFT_687713</name>
</gene>
<dbReference type="AlphaFoldDB" id="A0A1J7I3R7"/>
<evidence type="ECO:0000313" key="3">
    <source>
        <dbReference type="Proteomes" id="UP000182658"/>
    </source>
</evidence>
<keyword evidence="3" id="KW-1185">Reference proteome</keyword>
<dbReference type="EMBL" id="KV875126">
    <property type="protein sequence ID" value="OIW22271.1"/>
    <property type="molecule type" value="Genomic_DNA"/>
</dbReference>
<keyword evidence="1" id="KW-1133">Transmembrane helix</keyword>
<feature type="transmembrane region" description="Helical" evidence="1">
    <location>
        <begin position="20"/>
        <end position="39"/>
    </location>
</feature>
<accession>A0A1J7I3R7</accession>
<dbReference type="OrthoDB" id="5424147at2759"/>
<dbReference type="InParanoid" id="A0A1J7I3R7"/>
<reference evidence="2 3" key="1">
    <citation type="submission" date="2016-10" db="EMBL/GenBank/DDBJ databases">
        <title>Draft genome sequence of Coniochaeta ligniaria NRRL30616, a lignocellulolytic fungus for bioabatement of inhibitors in plant biomass hydrolysates.</title>
        <authorList>
            <consortium name="DOE Joint Genome Institute"/>
            <person name="Jimenez D.J."/>
            <person name="Hector R.E."/>
            <person name="Riley R."/>
            <person name="Sun H."/>
            <person name="Grigoriev I.V."/>
            <person name="Van Elsas J.D."/>
            <person name="Nichols N.N."/>
        </authorList>
    </citation>
    <scope>NUCLEOTIDE SEQUENCE [LARGE SCALE GENOMIC DNA]</scope>
    <source>
        <strain evidence="2 3">NRRL 30616</strain>
    </source>
</reference>
<protein>
    <submittedName>
        <fullName evidence="2">Uncharacterized protein</fullName>
    </submittedName>
</protein>
<evidence type="ECO:0000313" key="2">
    <source>
        <dbReference type="EMBL" id="OIW22271.1"/>
    </source>
</evidence>
<sequence>MTAILKSNARSEVEGFRWVLIRRFVLGIVFMTFLIFSLLRYGSYVSHERAKEKERLAKDQDSVQSMREGKGIAWDRPACDFVCSTLDGDKAEI</sequence>
<evidence type="ECO:0000256" key="1">
    <source>
        <dbReference type="SAM" id="Phobius"/>
    </source>
</evidence>
<name>A0A1J7I3R7_9PEZI</name>
<dbReference type="STRING" id="1408157.A0A1J7I3R7"/>
<keyword evidence="1" id="KW-0472">Membrane</keyword>